<evidence type="ECO:0000313" key="3">
    <source>
        <dbReference type="Proteomes" id="UP000095282"/>
    </source>
</evidence>
<feature type="signal peptide" evidence="2">
    <location>
        <begin position="1"/>
        <end position="17"/>
    </location>
</feature>
<organism evidence="3 4">
    <name type="scientific">Caenorhabditis tropicalis</name>
    <dbReference type="NCBI Taxonomy" id="1561998"/>
    <lineage>
        <taxon>Eukaryota</taxon>
        <taxon>Metazoa</taxon>
        <taxon>Ecdysozoa</taxon>
        <taxon>Nematoda</taxon>
        <taxon>Chromadorea</taxon>
        <taxon>Rhabditida</taxon>
        <taxon>Rhabditina</taxon>
        <taxon>Rhabditomorpha</taxon>
        <taxon>Rhabditoidea</taxon>
        <taxon>Rhabditidae</taxon>
        <taxon>Peloderinae</taxon>
        <taxon>Caenorhabditis</taxon>
    </lineage>
</organism>
<dbReference type="InterPro" id="IPR039178">
    <property type="entry name" value="Lag2"/>
</dbReference>
<dbReference type="GO" id="GO:0005886">
    <property type="term" value="C:plasma membrane"/>
    <property type="evidence" value="ECO:0007669"/>
    <property type="project" value="TreeGrafter"/>
</dbReference>
<dbReference type="Proteomes" id="UP000095282">
    <property type="component" value="Unplaced"/>
</dbReference>
<feature type="region of interest" description="Disordered" evidence="1">
    <location>
        <begin position="260"/>
        <end position="294"/>
    </location>
</feature>
<keyword evidence="3" id="KW-1185">Reference proteome</keyword>
<dbReference type="WBParaSite" id="Csp11.Scaffold629.g10597.t2">
    <property type="protein sequence ID" value="Csp11.Scaffold629.g10597.t2"/>
    <property type="gene ID" value="Csp11.Scaffold629.g10597"/>
</dbReference>
<dbReference type="PANTHER" id="PTHR22669">
    <property type="entry name" value="DELTA/SERRATE/LAG-2 DOMAIN PROTEIN"/>
    <property type="match status" value="1"/>
</dbReference>
<dbReference type="PANTHER" id="PTHR22669:SF17">
    <property type="entry name" value="SECRETED PROTEIN"/>
    <property type="match status" value="1"/>
</dbReference>
<evidence type="ECO:0000256" key="2">
    <source>
        <dbReference type="SAM" id="SignalP"/>
    </source>
</evidence>
<dbReference type="GO" id="GO:0001708">
    <property type="term" value="P:cell fate specification"/>
    <property type="evidence" value="ECO:0007669"/>
    <property type="project" value="InterPro"/>
</dbReference>
<keyword evidence="2" id="KW-0732">Signal</keyword>
<dbReference type="GO" id="GO:0007219">
    <property type="term" value="P:Notch signaling pathway"/>
    <property type="evidence" value="ECO:0007669"/>
    <property type="project" value="InterPro"/>
</dbReference>
<feature type="compositionally biased region" description="Basic and acidic residues" evidence="1">
    <location>
        <begin position="260"/>
        <end position="270"/>
    </location>
</feature>
<name>A0A1I7TPW7_9PELO</name>
<dbReference type="AlphaFoldDB" id="A0A1I7TPW7"/>
<evidence type="ECO:0000256" key="1">
    <source>
        <dbReference type="SAM" id="MobiDB-lite"/>
    </source>
</evidence>
<dbReference type="GO" id="GO:0005112">
    <property type="term" value="F:Notch binding"/>
    <property type="evidence" value="ECO:0007669"/>
    <property type="project" value="InterPro"/>
</dbReference>
<feature type="chain" id="PRO_5009307798" evidence="2">
    <location>
        <begin position="18"/>
        <end position="346"/>
    </location>
</feature>
<protein>
    <submittedName>
        <fullName evidence="4">Galectin domain-containing protein</fullName>
    </submittedName>
</protein>
<evidence type="ECO:0000313" key="4">
    <source>
        <dbReference type="WBParaSite" id="Csp11.Scaffold629.g10597.t2"/>
    </source>
</evidence>
<accession>A0A1I7TPW7</accession>
<sequence length="346" mass="37979">MTRLAVLLVAVFSYVSASGFMEIRLQSLHRQEATITVNREGSNTTVIEVPLGLQAGIARKLGAFPIDFDSTYTLSIVGGRVEQLGINQSSHIASFQPIRGTLSPEHLHLPLNGLELIFECEGNWSGPKCDVACGNDCNSERQNGNLTIETDYTVDTTKLPELVKRLKEATKVDNEMRPVEEKNTKPKDTKKSIIHDLLNSIFALKDHITKKSSIDDPPVSIDVKIDRDFGDSSESKLGSFMPMDPMSILKSITANRRGEVDSSEEIEKHSSAQKSFGFRHQKPPTRFSSWEGPGGGMGGMGLGPLPLFGSLMSMMPRFARSAADNIDRVGGVSNDFDLDQIIKIKN</sequence>
<proteinExistence type="predicted"/>
<reference evidence="4" key="1">
    <citation type="submission" date="2016-11" db="UniProtKB">
        <authorList>
            <consortium name="WormBaseParasite"/>
        </authorList>
    </citation>
    <scope>IDENTIFICATION</scope>
</reference>